<dbReference type="SUPFAM" id="SSF46689">
    <property type="entry name" value="Homeodomain-like"/>
    <property type="match status" value="1"/>
</dbReference>
<dbReference type="InterPro" id="IPR009057">
    <property type="entry name" value="Homeodomain-like_sf"/>
</dbReference>
<dbReference type="GO" id="GO:0003700">
    <property type="term" value="F:DNA-binding transcription factor activity"/>
    <property type="evidence" value="ECO:0007669"/>
    <property type="project" value="TreeGrafter"/>
</dbReference>
<feature type="domain" description="HTH tetR-type" evidence="5">
    <location>
        <begin position="20"/>
        <end position="80"/>
    </location>
</feature>
<dbReference type="InterPro" id="IPR036271">
    <property type="entry name" value="Tet_transcr_reg_TetR-rel_C_sf"/>
</dbReference>
<proteinExistence type="predicted"/>
<dbReference type="PROSITE" id="PS50977">
    <property type="entry name" value="HTH_TETR_2"/>
    <property type="match status" value="1"/>
</dbReference>
<feature type="DNA-binding region" description="H-T-H motif" evidence="4">
    <location>
        <begin position="43"/>
        <end position="62"/>
    </location>
</feature>
<dbReference type="Proteomes" id="UP000011863">
    <property type="component" value="Chromosome"/>
</dbReference>
<dbReference type="PANTHER" id="PTHR30055">
    <property type="entry name" value="HTH-TYPE TRANSCRIPTIONAL REGULATOR RUTR"/>
    <property type="match status" value="1"/>
</dbReference>
<evidence type="ECO:0000256" key="2">
    <source>
        <dbReference type="ARBA" id="ARBA00023125"/>
    </source>
</evidence>
<dbReference type="InterPro" id="IPR050109">
    <property type="entry name" value="HTH-type_TetR-like_transc_reg"/>
</dbReference>
<dbReference type="PRINTS" id="PR00455">
    <property type="entry name" value="HTHTETR"/>
</dbReference>
<dbReference type="Gene3D" id="1.10.357.10">
    <property type="entry name" value="Tetracycline Repressor, domain 2"/>
    <property type="match status" value="1"/>
</dbReference>
<evidence type="ECO:0000256" key="1">
    <source>
        <dbReference type="ARBA" id="ARBA00023015"/>
    </source>
</evidence>
<evidence type="ECO:0000256" key="3">
    <source>
        <dbReference type="ARBA" id="ARBA00023163"/>
    </source>
</evidence>
<gene>
    <name evidence="6" type="ORF">YM304_32710</name>
</gene>
<dbReference type="PANTHER" id="PTHR30055:SF234">
    <property type="entry name" value="HTH-TYPE TRANSCRIPTIONAL REGULATOR BETI"/>
    <property type="match status" value="1"/>
</dbReference>
<dbReference type="GO" id="GO:0000976">
    <property type="term" value="F:transcription cis-regulatory region binding"/>
    <property type="evidence" value="ECO:0007669"/>
    <property type="project" value="TreeGrafter"/>
</dbReference>
<organism evidence="6 7">
    <name type="scientific">Ilumatobacter coccineus (strain NBRC 103263 / KCTC 29153 / YM16-304)</name>
    <dbReference type="NCBI Taxonomy" id="1313172"/>
    <lineage>
        <taxon>Bacteria</taxon>
        <taxon>Bacillati</taxon>
        <taxon>Actinomycetota</taxon>
        <taxon>Acidimicrobiia</taxon>
        <taxon>Acidimicrobiales</taxon>
        <taxon>Ilumatobacteraceae</taxon>
        <taxon>Ilumatobacter</taxon>
    </lineage>
</organism>
<dbReference type="Pfam" id="PF00440">
    <property type="entry name" value="TetR_N"/>
    <property type="match status" value="1"/>
</dbReference>
<dbReference type="OrthoDB" id="7505659at2"/>
<keyword evidence="3" id="KW-0804">Transcription</keyword>
<keyword evidence="7" id="KW-1185">Reference proteome</keyword>
<dbReference type="InterPro" id="IPR001647">
    <property type="entry name" value="HTH_TetR"/>
</dbReference>
<keyword evidence="1" id="KW-0805">Transcription regulation</keyword>
<evidence type="ECO:0000313" key="7">
    <source>
        <dbReference type="Proteomes" id="UP000011863"/>
    </source>
</evidence>
<evidence type="ECO:0000256" key="4">
    <source>
        <dbReference type="PROSITE-ProRule" id="PRU00335"/>
    </source>
</evidence>
<dbReference type="KEGG" id="aym:YM304_32710"/>
<reference evidence="6 7" key="1">
    <citation type="journal article" date="2013" name="Int. J. Syst. Evol. Microbiol.">
        <title>Ilumatobacter nonamiense sp. nov. and Ilumatobacter coccineum sp. nov., isolated from seashore sand.</title>
        <authorList>
            <person name="Matsumoto A."/>
            <person name="Kasai H."/>
            <person name="Matsuo Y."/>
            <person name="Shizuri Y."/>
            <person name="Ichikawa N."/>
            <person name="Fujita N."/>
            <person name="Omura S."/>
            <person name="Takahashi Y."/>
        </authorList>
    </citation>
    <scope>NUCLEOTIDE SEQUENCE [LARGE SCALE GENOMIC DNA]</scope>
    <source>
        <strain evidence="7">NBRC 103263 / KCTC 29153 / YM16-304</strain>
    </source>
</reference>
<name>A0A6C7EEW6_ILUCY</name>
<dbReference type="AlphaFoldDB" id="A0A6C7EEW6"/>
<evidence type="ECO:0000313" key="6">
    <source>
        <dbReference type="EMBL" id="BAN03585.1"/>
    </source>
</evidence>
<sequence>MWHASDVAARARASQAERVATSRERLLDAAATLFVEHGYHATTAALIASRAGYSREMVRVRFGSKLGLAQTLIRTSYRQSLEIERTSDMTGIEVLSAKADRLAELGRTAPIRVRAAFVLGFESATSARELEPEFGPWMTLVEAHFVADVEQAIADGSARDVDANKAGQLLLTAATGGAYTALRSGDAAAAADAFRSVLELIANDPES</sequence>
<dbReference type="EMBL" id="AP012057">
    <property type="protein sequence ID" value="BAN03585.1"/>
    <property type="molecule type" value="Genomic_DNA"/>
</dbReference>
<protein>
    <submittedName>
        <fullName evidence="6">Putative TetR family transcriptional regulator</fullName>
    </submittedName>
</protein>
<accession>A0A6C7EEW6</accession>
<evidence type="ECO:0000259" key="5">
    <source>
        <dbReference type="PROSITE" id="PS50977"/>
    </source>
</evidence>
<keyword evidence="2 4" id="KW-0238">DNA-binding</keyword>
<dbReference type="SUPFAM" id="SSF48498">
    <property type="entry name" value="Tetracyclin repressor-like, C-terminal domain"/>
    <property type="match status" value="1"/>
</dbReference>